<protein>
    <submittedName>
        <fullName evidence="2">Uncharacterized protein</fullName>
    </submittedName>
</protein>
<dbReference type="Proteomes" id="UP000479190">
    <property type="component" value="Unassembled WGS sequence"/>
</dbReference>
<evidence type="ECO:0000313" key="2">
    <source>
        <dbReference type="EMBL" id="CAB0040855.1"/>
    </source>
</evidence>
<gene>
    <name evidence="2" type="ORF">TBRA_LOCUS12549</name>
</gene>
<keyword evidence="3" id="KW-1185">Reference proteome</keyword>
<evidence type="ECO:0000256" key="1">
    <source>
        <dbReference type="SAM" id="MobiDB-lite"/>
    </source>
</evidence>
<evidence type="ECO:0000313" key="3">
    <source>
        <dbReference type="Proteomes" id="UP000479190"/>
    </source>
</evidence>
<dbReference type="EMBL" id="CADCXV010001061">
    <property type="protein sequence ID" value="CAB0040855.1"/>
    <property type="molecule type" value="Genomic_DNA"/>
</dbReference>
<sequence>MWCWTGRSGMQAISPAGTSVEANSSAILWLERFGRRLADFRCYRRDGVHLGQRRQTEHDAATLVKRSSRRRRGRSMSRSCRMMKSAPRIAVLTSAMMKVHSSGLRTPMLRVSLFRQRRNESCVRCLQHEGLLDEGLRKIFFGIIESTEPESTRKRMSFPRSMTLLERPRWPLPDPMDSRVIVVCCSSCSTELLQAPARPGSTATGIAPGE</sequence>
<feature type="compositionally biased region" description="Basic residues" evidence="1">
    <location>
        <begin position="66"/>
        <end position="75"/>
    </location>
</feature>
<proteinExistence type="predicted"/>
<name>A0A6H5J0I8_9HYME</name>
<organism evidence="2 3">
    <name type="scientific">Trichogramma brassicae</name>
    <dbReference type="NCBI Taxonomy" id="86971"/>
    <lineage>
        <taxon>Eukaryota</taxon>
        <taxon>Metazoa</taxon>
        <taxon>Ecdysozoa</taxon>
        <taxon>Arthropoda</taxon>
        <taxon>Hexapoda</taxon>
        <taxon>Insecta</taxon>
        <taxon>Pterygota</taxon>
        <taxon>Neoptera</taxon>
        <taxon>Endopterygota</taxon>
        <taxon>Hymenoptera</taxon>
        <taxon>Apocrita</taxon>
        <taxon>Proctotrupomorpha</taxon>
        <taxon>Chalcidoidea</taxon>
        <taxon>Trichogrammatidae</taxon>
        <taxon>Trichogramma</taxon>
    </lineage>
</organism>
<accession>A0A6H5J0I8</accession>
<feature type="region of interest" description="Disordered" evidence="1">
    <location>
        <begin position="60"/>
        <end position="79"/>
    </location>
</feature>
<reference evidence="2 3" key="1">
    <citation type="submission" date="2020-02" db="EMBL/GenBank/DDBJ databases">
        <authorList>
            <person name="Ferguson B K."/>
        </authorList>
    </citation>
    <scope>NUCLEOTIDE SEQUENCE [LARGE SCALE GENOMIC DNA]</scope>
</reference>
<dbReference type="AlphaFoldDB" id="A0A6H5J0I8"/>